<dbReference type="Proteomes" id="UP000548867">
    <property type="component" value="Unassembled WGS sequence"/>
</dbReference>
<evidence type="ECO:0000256" key="6">
    <source>
        <dbReference type="ARBA" id="ARBA00022741"/>
    </source>
</evidence>
<evidence type="ECO:0000256" key="16">
    <source>
        <dbReference type="ARBA" id="ARBA00049209"/>
    </source>
</evidence>
<evidence type="ECO:0000256" key="8">
    <source>
        <dbReference type="ARBA" id="ARBA00022857"/>
    </source>
</evidence>
<dbReference type="InterPro" id="IPR000631">
    <property type="entry name" value="CARKD"/>
</dbReference>
<dbReference type="PANTHER" id="PTHR12592:SF0">
    <property type="entry name" value="ATP-DEPENDENT (S)-NAD(P)H-HYDRATE DEHYDRATASE"/>
    <property type="match status" value="1"/>
</dbReference>
<keyword evidence="9 18" id="KW-0630">Potassium</keyword>
<keyword evidence="12 17" id="KW-0456">Lyase</keyword>
<dbReference type="InterPro" id="IPR030677">
    <property type="entry name" value="Nnr"/>
</dbReference>
<evidence type="ECO:0000256" key="9">
    <source>
        <dbReference type="ARBA" id="ARBA00022958"/>
    </source>
</evidence>
<keyword evidence="7 17" id="KW-0067">ATP-binding</keyword>
<dbReference type="PANTHER" id="PTHR12592">
    <property type="entry name" value="ATP-DEPENDENT (S)-NAD(P)H-HYDRATE DEHYDRATASE FAMILY MEMBER"/>
    <property type="match status" value="1"/>
</dbReference>
<keyword evidence="5 18" id="KW-0479">Metal-binding</keyword>
<dbReference type="GO" id="GO:0016301">
    <property type="term" value="F:kinase activity"/>
    <property type="evidence" value="ECO:0007669"/>
    <property type="project" value="UniProtKB-KW"/>
</dbReference>
<dbReference type="RefSeq" id="WP_183626590.1">
    <property type="nucleotide sequence ID" value="NZ_JACIDX010000010.1"/>
</dbReference>
<dbReference type="PROSITE" id="PS51385">
    <property type="entry name" value="YJEF_N"/>
    <property type="match status" value="1"/>
</dbReference>
<comment type="caution">
    <text evidence="21">The sequence shown here is derived from an EMBL/GenBank/DDBJ whole genome shotgun (WGS) entry which is preliminary data.</text>
</comment>
<feature type="binding site" evidence="17">
    <location>
        <position position="398"/>
    </location>
    <ligand>
        <name>AMP</name>
        <dbReference type="ChEBI" id="CHEBI:456215"/>
    </ligand>
</feature>
<evidence type="ECO:0000256" key="11">
    <source>
        <dbReference type="ARBA" id="ARBA00023235"/>
    </source>
</evidence>
<comment type="catalytic activity">
    <reaction evidence="16 17 18">
        <text>(6S)-NADPHX + ADP = AMP + phosphate + NADPH + H(+)</text>
        <dbReference type="Rhea" id="RHEA:32235"/>
        <dbReference type="ChEBI" id="CHEBI:15378"/>
        <dbReference type="ChEBI" id="CHEBI:43474"/>
        <dbReference type="ChEBI" id="CHEBI:57783"/>
        <dbReference type="ChEBI" id="CHEBI:64076"/>
        <dbReference type="ChEBI" id="CHEBI:456215"/>
        <dbReference type="ChEBI" id="CHEBI:456216"/>
        <dbReference type="EC" id="4.2.1.136"/>
    </reaction>
</comment>
<dbReference type="GO" id="GO:0046872">
    <property type="term" value="F:metal ion binding"/>
    <property type="evidence" value="ECO:0007669"/>
    <property type="project" value="UniProtKB-UniRule"/>
</dbReference>
<evidence type="ECO:0000259" key="20">
    <source>
        <dbReference type="PROSITE" id="PS51385"/>
    </source>
</evidence>
<evidence type="ECO:0000256" key="10">
    <source>
        <dbReference type="ARBA" id="ARBA00023027"/>
    </source>
</evidence>
<feature type="binding site" evidence="17">
    <location>
        <position position="333"/>
    </location>
    <ligand>
        <name>(6S)-NADPHX</name>
        <dbReference type="ChEBI" id="CHEBI:64076"/>
    </ligand>
</feature>
<keyword evidence="21" id="KW-0418">Kinase</keyword>
<dbReference type="EMBL" id="JACIDX010000010">
    <property type="protein sequence ID" value="MBB3955901.1"/>
    <property type="molecule type" value="Genomic_DNA"/>
</dbReference>
<dbReference type="GO" id="GO:0005524">
    <property type="term" value="F:ATP binding"/>
    <property type="evidence" value="ECO:0007669"/>
    <property type="project" value="UniProtKB-UniRule"/>
</dbReference>
<evidence type="ECO:0000256" key="15">
    <source>
        <dbReference type="ARBA" id="ARBA00048238"/>
    </source>
</evidence>
<comment type="cofactor">
    <cofactor evidence="18">
        <name>K(+)</name>
        <dbReference type="ChEBI" id="CHEBI:29103"/>
    </cofactor>
    <text evidence="18">Binds 1 potassium ion per subunit.</text>
</comment>
<proteinExistence type="inferred from homology"/>
<dbReference type="PROSITE" id="PS01050">
    <property type="entry name" value="YJEF_C_2"/>
    <property type="match status" value="1"/>
</dbReference>
<keyword evidence="8 17" id="KW-0521">NADP</keyword>
<comment type="catalytic activity">
    <reaction evidence="1 18">
        <text>(6R)-NADHX = (6S)-NADHX</text>
        <dbReference type="Rhea" id="RHEA:32215"/>
        <dbReference type="ChEBI" id="CHEBI:64074"/>
        <dbReference type="ChEBI" id="CHEBI:64075"/>
        <dbReference type="EC" id="5.1.99.6"/>
    </reaction>
</comment>
<evidence type="ECO:0000256" key="3">
    <source>
        <dbReference type="ARBA" id="ARBA00006001"/>
    </source>
</evidence>
<evidence type="ECO:0000256" key="18">
    <source>
        <dbReference type="PIRNR" id="PIRNR017184"/>
    </source>
</evidence>
<dbReference type="Pfam" id="PF01256">
    <property type="entry name" value="Carb_kinase"/>
    <property type="match status" value="1"/>
</dbReference>
<dbReference type="NCBIfam" id="TIGR00197">
    <property type="entry name" value="yjeF_nterm"/>
    <property type="match status" value="1"/>
</dbReference>
<protein>
    <recommendedName>
        <fullName evidence="17">ADP-dependent (S)-NAD(P)H-hydrate dehydratase</fullName>
        <ecNumber evidence="17">4.2.1.136</ecNumber>
    </recommendedName>
    <alternativeName>
        <fullName evidence="17">ADP-dependent NAD(P)HX dehydratase</fullName>
    </alternativeName>
</protein>
<keyword evidence="13" id="KW-0511">Multifunctional enzyme</keyword>
<dbReference type="Gene3D" id="3.40.50.10260">
    <property type="entry name" value="YjeF N-terminal domain"/>
    <property type="match status" value="1"/>
</dbReference>
<feature type="domain" description="YjeF N-terminal" evidence="20">
    <location>
        <begin position="13"/>
        <end position="206"/>
    </location>
</feature>
<comment type="similarity">
    <text evidence="17">Belongs to the NnrD/CARKD family.</text>
</comment>
<gene>
    <name evidence="17" type="primary">nnrD</name>
    <name evidence="21" type="ORF">GGR38_002857</name>
</gene>
<evidence type="ECO:0000256" key="14">
    <source>
        <dbReference type="ARBA" id="ARBA00025153"/>
    </source>
</evidence>
<evidence type="ECO:0000256" key="2">
    <source>
        <dbReference type="ARBA" id="ARBA00000909"/>
    </source>
</evidence>
<dbReference type="GO" id="GO:0052856">
    <property type="term" value="F:NAD(P)HX epimerase activity"/>
    <property type="evidence" value="ECO:0007669"/>
    <property type="project" value="UniProtKB-EC"/>
</dbReference>
<evidence type="ECO:0000313" key="21">
    <source>
        <dbReference type="EMBL" id="MBB3955901.1"/>
    </source>
</evidence>
<dbReference type="GO" id="GO:0052855">
    <property type="term" value="F:ADP-dependent NAD(P)H-hydrate dehydratase activity"/>
    <property type="evidence" value="ECO:0007669"/>
    <property type="project" value="UniProtKB-UniRule"/>
</dbReference>
<organism evidence="21 22">
    <name type="scientific">Novosphingobium sediminicola</name>
    <dbReference type="NCBI Taxonomy" id="563162"/>
    <lineage>
        <taxon>Bacteria</taxon>
        <taxon>Pseudomonadati</taxon>
        <taxon>Pseudomonadota</taxon>
        <taxon>Alphaproteobacteria</taxon>
        <taxon>Sphingomonadales</taxon>
        <taxon>Sphingomonadaceae</taxon>
        <taxon>Novosphingobium</taxon>
    </lineage>
</organism>
<comment type="function">
    <text evidence="14 18">Bifunctional enzyme that catalyzes the epimerization of the S- and R-forms of NAD(P)HX and the dehydration of the S-form of NAD(P)HX at the expense of ADP, which is converted to AMP. This allows the repair of both epimers of NAD(P)HX, a damaged form of NAD(P)H that is a result of enzymatic or heat-dependent hydration.</text>
</comment>
<evidence type="ECO:0000256" key="12">
    <source>
        <dbReference type="ARBA" id="ARBA00023239"/>
    </source>
</evidence>
<dbReference type="GO" id="GO:0046496">
    <property type="term" value="P:nicotinamide nucleotide metabolic process"/>
    <property type="evidence" value="ECO:0007669"/>
    <property type="project" value="UniProtKB-UniRule"/>
</dbReference>
<keyword evidence="11 18" id="KW-0413">Isomerase</keyword>
<dbReference type="PROSITE" id="PS51383">
    <property type="entry name" value="YJEF_C_3"/>
    <property type="match status" value="1"/>
</dbReference>
<sequence length="454" mass="46066">MIAPSQILSAEQMRAAEGALIAGGIGVDELMQRAGNGAADYVWRIAGPLRRVTVLTGPGNNGGDGWVIAEAIRRMGGHVVVVPAADPRTDAARLARSLYSGAVADSVVDGDVLVDCLYGTGLTRGLGDADLALLNDLAARHGKRIAVDLPSGIATDTGAALNEGLPDYHLTIALGAWKPAHVLMPAMARMGALRLVDIGCAALADAGAVIGRPRFHAPAADAHKYRRGLLGVVAGAMPGAALLAATSAQGAGAGYVKVLCDAPLAVPVDLVAARADFSDDRIAALLVGPGLGRDAGGHFLLAEALAAERPTVLDADGCHLLSKGMAATIATPHEGELAALERHFDSRGEDKISRARNLAQASGMVIVAKGPDTIVAAPDGRWAAAPRASSWLSTAGTGDVLAGAIASRLATGAEPFAAACEGIWLHGQAARITPPPFSAGELAKSIAKAYRASL</sequence>
<keyword evidence="22" id="KW-1185">Reference proteome</keyword>
<evidence type="ECO:0000256" key="4">
    <source>
        <dbReference type="ARBA" id="ARBA00009524"/>
    </source>
</evidence>
<evidence type="ECO:0000313" key="22">
    <source>
        <dbReference type="Proteomes" id="UP000548867"/>
    </source>
</evidence>
<comment type="similarity">
    <text evidence="4 18">In the C-terminal section; belongs to the NnrD/CARKD family.</text>
</comment>
<evidence type="ECO:0000259" key="19">
    <source>
        <dbReference type="PROSITE" id="PS51383"/>
    </source>
</evidence>
<comment type="catalytic activity">
    <reaction evidence="2 18">
        <text>(6R)-NADPHX = (6S)-NADPHX</text>
        <dbReference type="Rhea" id="RHEA:32227"/>
        <dbReference type="ChEBI" id="CHEBI:64076"/>
        <dbReference type="ChEBI" id="CHEBI:64077"/>
        <dbReference type="EC" id="5.1.99.6"/>
    </reaction>
</comment>
<evidence type="ECO:0000256" key="1">
    <source>
        <dbReference type="ARBA" id="ARBA00000013"/>
    </source>
</evidence>
<dbReference type="HAMAP" id="MF_01965">
    <property type="entry name" value="NADHX_dehydratase"/>
    <property type="match status" value="1"/>
</dbReference>
<dbReference type="SUPFAM" id="SSF64153">
    <property type="entry name" value="YjeF N-terminal domain-like"/>
    <property type="match status" value="1"/>
</dbReference>
<evidence type="ECO:0000256" key="17">
    <source>
        <dbReference type="HAMAP-Rule" id="MF_01965"/>
    </source>
</evidence>
<dbReference type="InterPro" id="IPR036652">
    <property type="entry name" value="YjeF_N_dom_sf"/>
</dbReference>
<dbReference type="InterPro" id="IPR029056">
    <property type="entry name" value="Ribokinase-like"/>
</dbReference>
<dbReference type="GO" id="GO:0110051">
    <property type="term" value="P:metabolite repair"/>
    <property type="evidence" value="ECO:0007669"/>
    <property type="project" value="TreeGrafter"/>
</dbReference>
<feature type="binding site" evidence="17">
    <location>
        <position position="240"/>
    </location>
    <ligand>
        <name>(6S)-NADPHX</name>
        <dbReference type="ChEBI" id="CHEBI:64076"/>
    </ligand>
</feature>
<comment type="catalytic activity">
    <reaction evidence="15 17 18">
        <text>(6S)-NADHX + ADP = AMP + phosphate + NADH + H(+)</text>
        <dbReference type="Rhea" id="RHEA:32223"/>
        <dbReference type="ChEBI" id="CHEBI:15378"/>
        <dbReference type="ChEBI" id="CHEBI:43474"/>
        <dbReference type="ChEBI" id="CHEBI:57945"/>
        <dbReference type="ChEBI" id="CHEBI:64074"/>
        <dbReference type="ChEBI" id="CHEBI:456215"/>
        <dbReference type="ChEBI" id="CHEBI:456216"/>
        <dbReference type="EC" id="4.2.1.136"/>
    </reaction>
</comment>
<dbReference type="PIRSF" id="PIRSF017184">
    <property type="entry name" value="Nnr"/>
    <property type="match status" value="1"/>
</dbReference>
<comment type="subunit">
    <text evidence="17">Homotetramer.</text>
</comment>
<keyword evidence="10 17" id="KW-0520">NAD</keyword>
<dbReference type="EC" id="4.2.1.136" evidence="17"/>
<dbReference type="Gene3D" id="3.40.1190.20">
    <property type="match status" value="1"/>
</dbReference>
<dbReference type="InterPro" id="IPR004443">
    <property type="entry name" value="YjeF_N_dom"/>
</dbReference>
<feature type="domain" description="YjeF C-terminal" evidence="19">
    <location>
        <begin position="207"/>
        <end position="453"/>
    </location>
</feature>
<comment type="cofactor">
    <cofactor evidence="17">
        <name>Mg(2+)</name>
        <dbReference type="ChEBI" id="CHEBI:18420"/>
    </cofactor>
</comment>
<keyword evidence="21" id="KW-0808">Transferase</keyword>
<evidence type="ECO:0000256" key="5">
    <source>
        <dbReference type="ARBA" id="ARBA00022723"/>
    </source>
</evidence>
<keyword evidence="6 17" id="KW-0547">Nucleotide-binding</keyword>
<evidence type="ECO:0000256" key="7">
    <source>
        <dbReference type="ARBA" id="ARBA00022840"/>
    </source>
</evidence>
<feature type="binding site" evidence="17">
    <location>
        <begin position="369"/>
        <end position="373"/>
    </location>
    <ligand>
        <name>AMP</name>
        <dbReference type="ChEBI" id="CHEBI:456215"/>
    </ligand>
</feature>
<accession>A0A7W6G718</accession>
<evidence type="ECO:0000256" key="13">
    <source>
        <dbReference type="ARBA" id="ARBA00023268"/>
    </source>
</evidence>
<dbReference type="AlphaFoldDB" id="A0A7W6G718"/>
<comment type="similarity">
    <text evidence="3 18">In the N-terminal section; belongs to the NnrE/AIBP family.</text>
</comment>
<dbReference type="InterPro" id="IPR017953">
    <property type="entry name" value="Carbohydrate_kinase_pred_CS"/>
</dbReference>
<name>A0A7W6G718_9SPHN</name>
<dbReference type="SUPFAM" id="SSF53613">
    <property type="entry name" value="Ribokinase-like"/>
    <property type="match status" value="1"/>
</dbReference>
<feature type="binding site" evidence="17">
    <location>
        <position position="290"/>
    </location>
    <ligand>
        <name>(6S)-NADPHX</name>
        <dbReference type="ChEBI" id="CHEBI:64076"/>
    </ligand>
</feature>
<comment type="function">
    <text evidence="17">Catalyzes the dehydration of the S-form of NAD(P)HX at the expense of ADP, which is converted to AMP. Together with NAD(P)HX epimerase, which catalyzes the epimerization of the S- and R-forms, the enzyme allows the repair of both epimers of NAD(P)HX, a damaged form of NAD(P)H that is a result of enzymatic or heat-dependent hydration.</text>
</comment>
<reference evidence="21 22" key="1">
    <citation type="submission" date="2020-08" db="EMBL/GenBank/DDBJ databases">
        <title>Genomic Encyclopedia of Type Strains, Phase IV (KMG-IV): sequencing the most valuable type-strain genomes for metagenomic binning, comparative biology and taxonomic classification.</title>
        <authorList>
            <person name="Goeker M."/>
        </authorList>
    </citation>
    <scope>NUCLEOTIDE SEQUENCE [LARGE SCALE GENOMIC DNA]</scope>
    <source>
        <strain evidence="21 22">DSM 27057</strain>
    </source>
</reference>
<dbReference type="CDD" id="cd01171">
    <property type="entry name" value="YXKO-related"/>
    <property type="match status" value="1"/>
</dbReference>
<dbReference type="Pfam" id="PF03853">
    <property type="entry name" value="YjeF_N"/>
    <property type="match status" value="1"/>
</dbReference>
<feature type="binding site" evidence="17">
    <location>
        <position position="399"/>
    </location>
    <ligand>
        <name>(6S)-NADPHX</name>
        <dbReference type="ChEBI" id="CHEBI:64076"/>
    </ligand>
</feature>